<evidence type="ECO:0000313" key="3">
    <source>
        <dbReference type="RefSeq" id="XP_017781351.1"/>
    </source>
</evidence>
<sequence>MHLIQKFPAFLHQVHGYGALRQIILTNDTLEAVTRLQRKKCPRQPIEKKAPPNKPCDRPTPICPSKNEPCGKPNDPDKSKPKKKKCQTKTYPSFLNFTPKDVKFICAP</sequence>
<evidence type="ECO:0000256" key="1">
    <source>
        <dbReference type="SAM" id="MobiDB-lite"/>
    </source>
</evidence>
<evidence type="ECO:0000313" key="2">
    <source>
        <dbReference type="Proteomes" id="UP000695000"/>
    </source>
</evidence>
<gene>
    <name evidence="3" type="primary">LOC108566131</name>
</gene>
<organism evidence="2 3">
    <name type="scientific">Nicrophorus vespilloides</name>
    <name type="common">Boreal carrion beetle</name>
    <dbReference type="NCBI Taxonomy" id="110193"/>
    <lineage>
        <taxon>Eukaryota</taxon>
        <taxon>Metazoa</taxon>
        <taxon>Ecdysozoa</taxon>
        <taxon>Arthropoda</taxon>
        <taxon>Hexapoda</taxon>
        <taxon>Insecta</taxon>
        <taxon>Pterygota</taxon>
        <taxon>Neoptera</taxon>
        <taxon>Endopterygota</taxon>
        <taxon>Coleoptera</taxon>
        <taxon>Polyphaga</taxon>
        <taxon>Staphyliniformia</taxon>
        <taxon>Silphidae</taxon>
        <taxon>Nicrophorinae</taxon>
        <taxon>Nicrophorus</taxon>
    </lineage>
</organism>
<dbReference type="RefSeq" id="XP_017781351.1">
    <property type="nucleotide sequence ID" value="XM_017925862.1"/>
</dbReference>
<reference evidence="3" key="1">
    <citation type="submission" date="2025-08" db="UniProtKB">
        <authorList>
            <consortium name="RefSeq"/>
        </authorList>
    </citation>
    <scope>IDENTIFICATION</scope>
    <source>
        <tissue evidence="3">Whole Larva</tissue>
    </source>
</reference>
<feature type="region of interest" description="Disordered" evidence="1">
    <location>
        <begin position="40"/>
        <end position="87"/>
    </location>
</feature>
<keyword evidence="2" id="KW-1185">Reference proteome</keyword>
<name>A0ABM1N3F1_NICVS</name>
<dbReference type="Proteomes" id="UP000695000">
    <property type="component" value="Unplaced"/>
</dbReference>
<dbReference type="GeneID" id="108566131"/>
<proteinExistence type="predicted"/>
<accession>A0ABM1N3F1</accession>
<protein>
    <submittedName>
        <fullName evidence="3">Uncharacterized protein LOC108566131</fullName>
    </submittedName>
</protein>